<gene>
    <name evidence="1" type="ORF">HUN41_00250</name>
</gene>
<protein>
    <submittedName>
        <fullName evidence="1">Uncharacterized protein</fullName>
    </submittedName>
</protein>
<dbReference type="EMBL" id="MT711976">
    <property type="protein sequence ID" value="QMP84339.1"/>
    <property type="molecule type" value="Genomic_DNA"/>
</dbReference>
<organism evidence="1 2">
    <name type="scientific">Streptomyces phage Coruscant</name>
    <dbReference type="NCBI Taxonomy" id="2739834"/>
    <lineage>
        <taxon>Viruses</taxon>
        <taxon>Duplodnaviria</taxon>
        <taxon>Heunggongvirae</taxon>
        <taxon>Uroviricota</taxon>
        <taxon>Caudoviricetes</taxon>
        <taxon>Stanwilliamsviridae</taxon>
        <taxon>Boydwoodruffvirinae</taxon>
        <taxon>Coruscantvirus</taxon>
        <taxon>Coruscantvirus coruscant</taxon>
    </lineage>
</organism>
<evidence type="ECO:0000313" key="2">
    <source>
        <dbReference type="Proteomes" id="UP000515922"/>
    </source>
</evidence>
<name>A0A7G4AWE9_9CAUD</name>
<accession>A0A7G4AWE9</accession>
<evidence type="ECO:0000313" key="1">
    <source>
        <dbReference type="EMBL" id="QMP84339.1"/>
    </source>
</evidence>
<reference evidence="1 2" key="1">
    <citation type="submission" date="2020-07" db="EMBL/GenBank/DDBJ databases">
        <title>Streptomyces phage Genome sequencing and assembly.</title>
        <authorList>
            <person name="Sharma V."/>
            <person name="Hardy A."/>
            <person name="Frunzke J."/>
        </authorList>
    </citation>
    <scope>NUCLEOTIDE SEQUENCE [LARGE SCALE GENOMIC DNA]</scope>
</reference>
<dbReference type="Proteomes" id="UP000515922">
    <property type="component" value="Segment"/>
</dbReference>
<keyword evidence="2" id="KW-1185">Reference proteome</keyword>
<proteinExistence type="predicted"/>
<sequence length="76" mass="8903">MSDPYYPREAEPTNLEEAIQYSYYYYCHSGFRAFLSGWCYGQGMAPVKVCELLSIRKDRLNVLATQGQLDTIFNYR</sequence>